<keyword evidence="2" id="KW-1185">Reference proteome</keyword>
<organism evidence="3">
    <name type="scientific">Soboliphyme baturini</name>
    <dbReference type="NCBI Taxonomy" id="241478"/>
    <lineage>
        <taxon>Eukaryota</taxon>
        <taxon>Metazoa</taxon>
        <taxon>Ecdysozoa</taxon>
        <taxon>Nematoda</taxon>
        <taxon>Enoplea</taxon>
        <taxon>Dorylaimia</taxon>
        <taxon>Dioctophymatida</taxon>
        <taxon>Dioctophymatoidea</taxon>
        <taxon>Soboliphymatidae</taxon>
        <taxon>Soboliphyme</taxon>
    </lineage>
</organism>
<dbReference type="Proteomes" id="UP000270296">
    <property type="component" value="Unassembled WGS sequence"/>
</dbReference>
<protein>
    <submittedName>
        <fullName evidence="1 3">Uncharacterized protein</fullName>
    </submittedName>
</protein>
<reference evidence="1 2" key="2">
    <citation type="submission" date="2018-11" db="EMBL/GenBank/DDBJ databases">
        <authorList>
            <consortium name="Pathogen Informatics"/>
        </authorList>
    </citation>
    <scope>NUCLEOTIDE SEQUENCE [LARGE SCALE GENOMIC DNA]</scope>
</reference>
<evidence type="ECO:0000313" key="2">
    <source>
        <dbReference type="Proteomes" id="UP000270296"/>
    </source>
</evidence>
<sequence length="31" mass="3156">MRGEAGKEPASTKASASIIKMVTAKVTFSAS</sequence>
<evidence type="ECO:0000313" key="1">
    <source>
        <dbReference type="EMBL" id="VDP52958.1"/>
    </source>
</evidence>
<dbReference type="EMBL" id="UZAM01019482">
    <property type="protein sequence ID" value="VDP52958.1"/>
    <property type="molecule type" value="Genomic_DNA"/>
</dbReference>
<gene>
    <name evidence="1" type="ORF">SBAD_LOCUS12948</name>
</gene>
<name>A0A183JAQ0_9BILA</name>
<accession>A0A183JAQ0</accession>
<dbReference type="AlphaFoldDB" id="A0A183JAQ0"/>
<evidence type="ECO:0000313" key="3">
    <source>
        <dbReference type="WBParaSite" id="SBAD_0001336201-mRNA-1"/>
    </source>
</evidence>
<dbReference type="WBParaSite" id="SBAD_0001336201-mRNA-1">
    <property type="protein sequence ID" value="SBAD_0001336201-mRNA-1"/>
    <property type="gene ID" value="SBAD_0001336201"/>
</dbReference>
<reference evidence="3" key="1">
    <citation type="submission" date="2016-06" db="UniProtKB">
        <authorList>
            <consortium name="WormBaseParasite"/>
        </authorList>
    </citation>
    <scope>IDENTIFICATION</scope>
</reference>
<proteinExistence type="predicted"/>